<accession>A0A1B6H2U0</accession>
<keyword evidence="2" id="KW-0732">Signal</keyword>
<name>A0A1B6H2U0_9HEMI</name>
<dbReference type="EMBL" id="GECZ01000770">
    <property type="protein sequence ID" value="JAS68999.1"/>
    <property type="molecule type" value="Transcribed_RNA"/>
</dbReference>
<proteinExistence type="predicted"/>
<feature type="signal peptide" evidence="2">
    <location>
        <begin position="1"/>
        <end position="17"/>
    </location>
</feature>
<evidence type="ECO:0000256" key="1">
    <source>
        <dbReference type="SAM" id="MobiDB-lite"/>
    </source>
</evidence>
<feature type="non-terminal residue" evidence="3">
    <location>
        <position position="126"/>
    </location>
</feature>
<evidence type="ECO:0000313" key="3">
    <source>
        <dbReference type="EMBL" id="JAS68999.1"/>
    </source>
</evidence>
<feature type="non-terminal residue" evidence="3">
    <location>
        <position position="1"/>
    </location>
</feature>
<organism evidence="3">
    <name type="scientific">Cuerna arida</name>
    <dbReference type="NCBI Taxonomy" id="1464854"/>
    <lineage>
        <taxon>Eukaryota</taxon>
        <taxon>Metazoa</taxon>
        <taxon>Ecdysozoa</taxon>
        <taxon>Arthropoda</taxon>
        <taxon>Hexapoda</taxon>
        <taxon>Insecta</taxon>
        <taxon>Pterygota</taxon>
        <taxon>Neoptera</taxon>
        <taxon>Paraneoptera</taxon>
        <taxon>Hemiptera</taxon>
        <taxon>Auchenorrhyncha</taxon>
        <taxon>Membracoidea</taxon>
        <taxon>Cicadellidae</taxon>
        <taxon>Cicadellinae</taxon>
        <taxon>Proconiini</taxon>
        <taxon>Cuerna</taxon>
    </lineage>
</organism>
<evidence type="ECO:0000256" key="2">
    <source>
        <dbReference type="SAM" id="SignalP"/>
    </source>
</evidence>
<feature type="region of interest" description="Disordered" evidence="1">
    <location>
        <begin position="106"/>
        <end position="126"/>
    </location>
</feature>
<dbReference type="AlphaFoldDB" id="A0A1B6H2U0"/>
<reference evidence="3" key="1">
    <citation type="submission" date="2015-11" db="EMBL/GenBank/DDBJ databases">
        <title>De novo transcriptome assembly of four potential Pierce s Disease insect vectors from Arizona vineyards.</title>
        <authorList>
            <person name="Tassone E.E."/>
        </authorList>
    </citation>
    <scope>NUCLEOTIDE SEQUENCE</scope>
</reference>
<protein>
    <submittedName>
        <fullName evidence="3">Uncharacterized protein</fullName>
    </submittedName>
</protein>
<sequence length="126" mass="14367">VFLSLFLCSAGGHFLLGGYPNQRYDFVEGPPPPHPIVLPPPQIHPILRFPPHITLNQAPPLIYRDPSQTIIVPIHLRGVFPPFIERIVQRIQTYWSIYNPPEVLTRPPDVTYNQKPNKKVSTTTQT</sequence>
<gene>
    <name evidence="3" type="ORF">g.50374</name>
</gene>
<feature type="compositionally biased region" description="Polar residues" evidence="1">
    <location>
        <begin position="111"/>
        <end position="126"/>
    </location>
</feature>
<feature type="chain" id="PRO_5008584018" evidence="2">
    <location>
        <begin position="18"/>
        <end position="126"/>
    </location>
</feature>